<dbReference type="EMBL" id="CP111022">
    <property type="protein sequence ID" value="WAR20421.1"/>
    <property type="molecule type" value="Genomic_DNA"/>
</dbReference>
<gene>
    <name evidence="1" type="ORF">MAR_002259</name>
</gene>
<evidence type="ECO:0000313" key="1">
    <source>
        <dbReference type="EMBL" id="WAR20421.1"/>
    </source>
</evidence>
<keyword evidence="2" id="KW-1185">Reference proteome</keyword>
<sequence>MNKKVMVGHKHDCYYVPALLFFNFTVPAPRISNYLDYYRQKAKHDLRNKRRKIQQEFEEERSWRRTNLVTFRENPPLRDTETQGQAGLVLHGVNVHRCTSRPIVPGAQVLRRQDKGGSGDQVVSALEVRGCYVGCTRFYSPAYTQQITEKTTYPTYHSHTSHAIVLTKHR</sequence>
<dbReference type="Proteomes" id="UP001164746">
    <property type="component" value="Chromosome 11"/>
</dbReference>
<organism evidence="1 2">
    <name type="scientific">Mya arenaria</name>
    <name type="common">Soft-shell clam</name>
    <dbReference type="NCBI Taxonomy" id="6604"/>
    <lineage>
        <taxon>Eukaryota</taxon>
        <taxon>Metazoa</taxon>
        <taxon>Spiralia</taxon>
        <taxon>Lophotrochozoa</taxon>
        <taxon>Mollusca</taxon>
        <taxon>Bivalvia</taxon>
        <taxon>Autobranchia</taxon>
        <taxon>Heteroconchia</taxon>
        <taxon>Euheterodonta</taxon>
        <taxon>Imparidentia</taxon>
        <taxon>Neoheterodontei</taxon>
        <taxon>Myida</taxon>
        <taxon>Myoidea</taxon>
        <taxon>Myidae</taxon>
        <taxon>Mya</taxon>
    </lineage>
</organism>
<accession>A0ABY7FI41</accession>
<evidence type="ECO:0000313" key="2">
    <source>
        <dbReference type="Proteomes" id="UP001164746"/>
    </source>
</evidence>
<proteinExistence type="predicted"/>
<name>A0ABY7FI41_MYAAR</name>
<protein>
    <submittedName>
        <fullName evidence="1">Uncharacterized protein</fullName>
    </submittedName>
</protein>
<reference evidence="1" key="1">
    <citation type="submission" date="2022-11" db="EMBL/GenBank/DDBJ databases">
        <title>Centuries of genome instability and evolution in soft-shell clam transmissible cancer (bioRxiv).</title>
        <authorList>
            <person name="Hart S.F.M."/>
            <person name="Yonemitsu M.A."/>
            <person name="Giersch R.M."/>
            <person name="Beal B.F."/>
            <person name="Arriagada G."/>
            <person name="Davis B.W."/>
            <person name="Ostrander E.A."/>
            <person name="Goff S.P."/>
            <person name="Metzger M.J."/>
        </authorList>
    </citation>
    <scope>NUCLEOTIDE SEQUENCE</scope>
    <source>
        <strain evidence="1">MELC-2E11</strain>
        <tissue evidence="1">Siphon/mantle</tissue>
    </source>
</reference>